<evidence type="ECO:0000259" key="2">
    <source>
        <dbReference type="Pfam" id="PF22939"/>
    </source>
</evidence>
<reference evidence="4 5" key="1">
    <citation type="journal article" date="2018" name="Nat. Ecol. Evol.">
        <title>Pezizomycetes genomes reveal the molecular basis of ectomycorrhizal truffle lifestyle.</title>
        <authorList>
            <person name="Murat C."/>
            <person name="Payen T."/>
            <person name="Noel B."/>
            <person name="Kuo A."/>
            <person name="Morin E."/>
            <person name="Chen J."/>
            <person name="Kohler A."/>
            <person name="Krizsan K."/>
            <person name="Balestrini R."/>
            <person name="Da Silva C."/>
            <person name="Montanini B."/>
            <person name="Hainaut M."/>
            <person name="Levati E."/>
            <person name="Barry K.W."/>
            <person name="Belfiori B."/>
            <person name="Cichocki N."/>
            <person name="Clum A."/>
            <person name="Dockter R.B."/>
            <person name="Fauchery L."/>
            <person name="Guy J."/>
            <person name="Iotti M."/>
            <person name="Le Tacon F."/>
            <person name="Lindquist E.A."/>
            <person name="Lipzen A."/>
            <person name="Malagnac F."/>
            <person name="Mello A."/>
            <person name="Molinier V."/>
            <person name="Miyauchi S."/>
            <person name="Poulain J."/>
            <person name="Riccioni C."/>
            <person name="Rubini A."/>
            <person name="Sitrit Y."/>
            <person name="Splivallo R."/>
            <person name="Traeger S."/>
            <person name="Wang M."/>
            <person name="Zifcakova L."/>
            <person name="Wipf D."/>
            <person name="Zambonelli A."/>
            <person name="Paolocci F."/>
            <person name="Nowrousian M."/>
            <person name="Ottonello S."/>
            <person name="Baldrian P."/>
            <person name="Spatafora J.W."/>
            <person name="Henrissat B."/>
            <person name="Nagy L.G."/>
            <person name="Aury J.M."/>
            <person name="Wincker P."/>
            <person name="Grigoriev I.V."/>
            <person name="Bonfante P."/>
            <person name="Martin F.M."/>
        </authorList>
    </citation>
    <scope>NUCLEOTIDE SEQUENCE [LARGE SCALE GENOMIC DNA]</scope>
    <source>
        <strain evidence="4 5">120613-1</strain>
    </source>
</reference>
<evidence type="ECO:0000313" key="5">
    <source>
        <dbReference type="Proteomes" id="UP000276215"/>
    </source>
</evidence>
<keyword evidence="5" id="KW-1185">Reference proteome</keyword>
<dbReference type="InterPro" id="IPR056884">
    <property type="entry name" value="NPHP3-like_N"/>
</dbReference>
<feature type="domain" description="GPI inositol-deacylase winged helix" evidence="2">
    <location>
        <begin position="344"/>
        <end position="419"/>
    </location>
</feature>
<dbReference type="InterPro" id="IPR054471">
    <property type="entry name" value="GPIID_WHD"/>
</dbReference>
<proteinExistence type="predicted"/>
<evidence type="ECO:0000313" key="4">
    <source>
        <dbReference type="EMBL" id="RPA95531.1"/>
    </source>
</evidence>
<dbReference type="InterPro" id="IPR027417">
    <property type="entry name" value="P-loop_NTPase"/>
</dbReference>
<dbReference type="STRING" id="1336337.A0A3N4JFP3"/>
<dbReference type="OrthoDB" id="1577640at2759"/>
<dbReference type="Pfam" id="PF22939">
    <property type="entry name" value="WHD_GPIID"/>
    <property type="match status" value="1"/>
</dbReference>
<sequence length="447" mass="50319">MSQTKSSWGSSYQNCGNISNSFNTVISDEKSQILAWLSPLEPQKRHQEVQNHRLDGVGEWLLEIDEFTKWRDAEDGSVNPVLFGYGDPGVGKTHIGTGSSLVIDALCDQAGRQNIAVACLYCDFLARKEQSTTYMIGALLKQLLSRSPDVPETIRQRFEDSKQHIGGRSLRLPEMLEILKMTLESLDRAYICIDALDEFLSERLPEFLRSLQTVIQESPGTRLFITSRPHVRAEVEKYLACGIVSVLLKPSREDINRYLIMKIEEDTDPDAMDDNLREDILRLIPENISGIFLLVSLSIDAILGETTIYQRRQKLNKMTSGLGLADAYSATMERIKEQRGNRPKLGMDVLMWVSHAERALSPDELCYALGVKIGSTDHNLDNIPSIRSLLGSCLGLVTVDEDQSSVRLFHFTLQEYLCTHPEIFGRPHSILAVTCLTCLHFESVKKL</sequence>
<feature type="non-terminal residue" evidence="4">
    <location>
        <position position="447"/>
    </location>
</feature>
<dbReference type="Gene3D" id="3.40.50.300">
    <property type="entry name" value="P-loop containing nucleotide triphosphate hydrolases"/>
    <property type="match status" value="1"/>
</dbReference>
<dbReference type="PANTHER" id="PTHR10039">
    <property type="entry name" value="AMELOGENIN"/>
    <property type="match status" value="1"/>
</dbReference>
<dbReference type="SUPFAM" id="SSF52540">
    <property type="entry name" value="P-loop containing nucleoside triphosphate hydrolases"/>
    <property type="match status" value="1"/>
</dbReference>
<evidence type="ECO:0000256" key="1">
    <source>
        <dbReference type="ARBA" id="ARBA00022737"/>
    </source>
</evidence>
<dbReference type="EMBL" id="ML120425">
    <property type="protein sequence ID" value="RPA95531.1"/>
    <property type="molecule type" value="Genomic_DNA"/>
</dbReference>
<gene>
    <name evidence="4" type="ORF">L873DRAFT_1697743</name>
</gene>
<dbReference type="AlphaFoldDB" id="A0A3N4JFP3"/>
<dbReference type="Proteomes" id="UP000276215">
    <property type="component" value="Unassembled WGS sequence"/>
</dbReference>
<protein>
    <recommendedName>
        <fullName evidence="6">NACHT domain-containing protein</fullName>
    </recommendedName>
</protein>
<name>A0A3N4JFP3_9PEZI</name>
<evidence type="ECO:0000259" key="3">
    <source>
        <dbReference type="Pfam" id="PF24883"/>
    </source>
</evidence>
<dbReference type="Pfam" id="PF24883">
    <property type="entry name" value="NPHP3_N"/>
    <property type="match status" value="1"/>
</dbReference>
<keyword evidence="1" id="KW-0677">Repeat</keyword>
<organism evidence="4 5">
    <name type="scientific">Choiromyces venosus 120613-1</name>
    <dbReference type="NCBI Taxonomy" id="1336337"/>
    <lineage>
        <taxon>Eukaryota</taxon>
        <taxon>Fungi</taxon>
        <taxon>Dikarya</taxon>
        <taxon>Ascomycota</taxon>
        <taxon>Pezizomycotina</taxon>
        <taxon>Pezizomycetes</taxon>
        <taxon>Pezizales</taxon>
        <taxon>Tuberaceae</taxon>
        <taxon>Choiromyces</taxon>
    </lineage>
</organism>
<feature type="domain" description="Nephrocystin 3-like N-terminal" evidence="3">
    <location>
        <begin position="56"/>
        <end position="228"/>
    </location>
</feature>
<accession>A0A3N4JFP3</accession>
<dbReference type="PANTHER" id="PTHR10039:SF15">
    <property type="entry name" value="NACHT DOMAIN-CONTAINING PROTEIN"/>
    <property type="match status" value="1"/>
</dbReference>
<evidence type="ECO:0008006" key="6">
    <source>
        <dbReference type="Google" id="ProtNLM"/>
    </source>
</evidence>